<dbReference type="Pfam" id="PF00892">
    <property type="entry name" value="EamA"/>
    <property type="match status" value="2"/>
</dbReference>
<feature type="transmembrane region" description="Helical" evidence="2">
    <location>
        <begin position="116"/>
        <end position="135"/>
    </location>
</feature>
<name>A0A318K8X3_9NOCA</name>
<keyword evidence="2" id="KW-0812">Transmembrane</keyword>
<feature type="transmembrane region" description="Helical" evidence="2">
    <location>
        <begin position="85"/>
        <end position="109"/>
    </location>
</feature>
<organism evidence="4 5">
    <name type="scientific">Nocardia tenerifensis</name>
    <dbReference type="NCBI Taxonomy" id="228006"/>
    <lineage>
        <taxon>Bacteria</taxon>
        <taxon>Bacillati</taxon>
        <taxon>Actinomycetota</taxon>
        <taxon>Actinomycetes</taxon>
        <taxon>Mycobacteriales</taxon>
        <taxon>Nocardiaceae</taxon>
        <taxon>Nocardia</taxon>
    </lineage>
</organism>
<keyword evidence="5" id="KW-1185">Reference proteome</keyword>
<dbReference type="GO" id="GO:0016020">
    <property type="term" value="C:membrane"/>
    <property type="evidence" value="ECO:0007669"/>
    <property type="project" value="InterPro"/>
</dbReference>
<evidence type="ECO:0000313" key="5">
    <source>
        <dbReference type="Proteomes" id="UP000247569"/>
    </source>
</evidence>
<feature type="transmembrane region" description="Helical" evidence="2">
    <location>
        <begin position="33"/>
        <end position="52"/>
    </location>
</feature>
<keyword evidence="2" id="KW-1133">Transmembrane helix</keyword>
<dbReference type="EMBL" id="QJKF01000002">
    <property type="protein sequence ID" value="PXX69164.1"/>
    <property type="molecule type" value="Genomic_DNA"/>
</dbReference>
<protein>
    <submittedName>
        <fullName evidence="4">Putative membrane protein</fullName>
    </submittedName>
</protein>
<comment type="caution">
    <text evidence="4">The sequence shown here is derived from an EMBL/GenBank/DDBJ whole genome shotgun (WGS) entry which is preliminary data.</text>
</comment>
<dbReference type="RefSeq" id="WP_083894672.1">
    <property type="nucleotide sequence ID" value="NZ_QJKF01000002.1"/>
</dbReference>
<evidence type="ECO:0000259" key="3">
    <source>
        <dbReference type="Pfam" id="PF00892"/>
    </source>
</evidence>
<feature type="transmembrane region" description="Helical" evidence="2">
    <location>
        <begin position="241"/>
        <end position="262"/>
    </location>
</feature>
<reference evidence="4 5" key="1">
    <citation type="submission" date="2018-05" db="EMBL/GenBank/DDBJ databases">
        <title>Genomic Encyclopedia of Type Strains, Phase IV (KMG-IV): sequencing the most valuable type-strain genomes for metagenomic binning, comparative biology and taxonomic classification.</title>
        <authorList>
            <person name="Goeker M."/>
        </authorList>
    </citation>
    <scope>NUCLEOTIDE SEQUENCE [LARGE SCALE GENOMIC DNA]</scope>
    <source>
        <strain evidence="4 5">DSM 44704</strain>
    </source>
</reference>
<dbReference type="AlphaFoldDB" id="A0A318K8X3"/>
<dbReference type="Proteomes" id="UP000247569">
    <property type="component" value="Unassembled WGS sequence"/>
</dbReference>
<accession>A0A318K8X3</accession>
<dbReference type="InterPro" id="IPR000620">
    <property type="entry name" value="EamA_dom"/>
</dbReference>
<proteinExistence type="inferred from homology"/>
<comment type="similarity">
    <text evidence="1">Belongs to the EamA transporter family.</text>
</comment>
<feature type="transmembrane region" description="Helical" evidence="2">
    <location>
        <begin position="59"/>
        <end position="79"/>
    </location>
</feature>
<sequence length="287" mass="29655">MTAVLLALLAALGYGVSDFYGGVAARKVTALRVVIYSYPFSVLLVLMLLPFVEGTPDAASIGWGLAAGVASGVAVWWFYAALASGPMAVVSPLTAVLVAGVPVLVGLVIGERPGPLAFTGIGFALIAVLLVSRESPDAVTEEITGGRELRFTKKVALLTVGSGLAFGFMFVFLHQTAASSGLWPLLAQRGAATGVVWATALSARQFQRLRGEPLRLACYIGILDVIANVALLHAFHGSLLSLVSVIGSLYPAATVLLAMVLLGERVGRQQQVGMVLALVSVGLIAAA</sequence>
<feature type="domain" description="EamA" evidence="3">
    <location>
        <begin position="2"/>
        <end position="132"/>
    </location>
</feature>
<feature type="domain" description="EamA" evidence="3">
    <location>
        <begin position="155"/>
        <end position="284"/>
    </location>
</feature>
<keyword evidence="2" id="KW-0472">Membrane</keyword>
<evidence type="ECO:0000256" key="2">
    <source>
        <dbReference type="SAM" id="Phobius"/>
    </source>
</evidence>
<dbReference type="SUPFAM" id="SSF103481">
    <property type="entry name" value="Multidrug resistance efflux transporter EmrE"/>
    <property type="match status" value="2"/>
</dbReference>
<evidence type="ECO:0000313" key="4">
    <source>
        <dbReference type="EMBL" id="PXX69164.1"/>
    </source>
</evidence>
<gene>
    <name evidence="4" type="ORF">DFR70_102851</name>
</gene>
<feature type="transmembrane region" description="Helical" evidence="2">
    <location>
        <begin position="216"/>
        <end position="235"/>
    </location>
</feature>
<dbReference type="OrthoDB" id="68076at2"/>
<dbReference type="InterPro" id="IPR037185">
    <property type="entry name" value="EmrE-like"/>
</dbReference>
<evidence type="ECO:0000256" key="1">
    <source>
        <dbReference type="ARBA" id="ARBA00007362"/>
    </source>
</evidence>
<feature type="transmembrane region" description="Helical" evidence="2">
    <location>
        <begin position="155"/>
        <end position="173"/>
    </location>
</feature>